<organism evidence="2 3">
    <name type="scientific">Legionella bozemanae</name>
    <name type="common">Fluoribacter bozemanae</name>
    <dbReference type="NCBI Taxonomy" id="447"/>
    <lineage>
        <taxon>Bacteria</taxon>
        <taxon>Pseudomonadati</taxon>
        <taxon>Pseudomonadota</taxon>
        <taxon>Gammaproteobacteria</taxon>
        <taxon>Legionellales</taxon>
        <taxon>Legionellaceae</taxon>
        <taxon>Legionella</taxon>
    </lineage>
</organism>
<name>A0A0W0RQV4_LEGBO</name>
<accession>A0A0W0RQV4</accession>
<keyword evidence="3" id="KW-1185">Reference proteome</keyword>
<comment type="caution">
    <text evidence="2">The sequence shown here is derived from an EMBL/GenBank/DDBJ whole genome shotgun (WGS) entry which is preliminary data.</text>
</comment>
<dbReference type="PATRIC" id="fig|447.4.peg.2227"/>
<dbReference type="RefSeq" id="WP_058459715.1">
    <property type="nucleotide sequence ID" value="NZ_CAAAIY010000018.1"/>
</dbReference>
<dbReference type="EMBL" id="LNXU01000019">
    <property type="protein sequence ID" value="KTC73450.1"/>
    <property type="molecule type" value="Genomic_DNA"/>
</dbReference>
<reference evidence="2 3" key="1">
    <citation type="submission" date="2015-11" db="EMBL/GenBank/DDBJ databases">
        <title>Genomic analysis of 38 Legionella species identifies large and diverse effector repertoires.</title>
        <authorList>
            <person name="Burstein D."/>
            <person name="Amaro F."/>
            <person name="Zusman T."/>
            <person name="Lifshitz Z."/>
            <person name="Cohen O."/>
            <person name="Gilbert J.A."/>
            <person name="Pupko T."/>
            <person name="Shuman H.A."/>
            <person name="Segal G."/>
        </authorList>
    </citation>
    <scope>NUCLEOTIDE SEQUENCE [LARGE SCALE GENOMIC DNA]</scope>
    <source>
        <strain evidence="2 3">WIGA</strain>
    </source>
</reference>
<evidence type="ECO:0000256" key="1">
    <source>
        <dbReference type="SAM" id="MobiDB-lite"/>
    </source>
</evidence>
<evidence type="ECO:0000313" key="3">
    <source>
        <dbReference type="Proteomes" id="UP000054695"/>
    </source>
</evidence>
<gene>
    <name evidence="2" type="ORF">Lboz_2096</name>
</gene>
<proteinExistence type="predicted"/>
<evidence type="ECO:0000313" key="2">
    <source>
        <dbReference type="EMBL" id="KTC73450.1"/>
    </source>
</evidence>
<feature type="region of interest" description="Disordered" evidence="1">
    <location>
        <begin position="161"/>
        <end position="186"/>
    </location>
</feature>
<dbReference type="Proteomes" id="UP000054695">
    <property type="component" value="Unassembled WGS sequence"/>
</dbReference>
<protein>
    <submittedName>
        <fullName evidence="2">Uncharacterized protein</fullName>
    </submittedName>
</protein>
<dbReference type="OrthoDB" id="9931912at2"/>
<sequence>MQNKQEKLFENARFLNNEKEIDRLQNSNEYNPYKIIFLCQENLNFIQPLIADPKGEELPEAFYDEALQLELLNKLGNYYLSLYKALSSIKNPTEGDELDQVKYRKLAEEYNFEAVKQMDIELERVQFDENYAMALYLNDLEENEASPIYSGQRFFKLEPKDDDSNIHLEQQNKEEDSPSKKRRLSM</sequence>
<feature type="compositionally biased region" description="Basic and acidic residues" evidence="1">
    <location>
        <begin position="161"/>
        <end position="179"/>
    </location>
</feature>
<dbReference type="AlphaFoldDB" id="A0A0W0RQV4"/>